<dbReference type="OrthoDB" id="198977at2759"/>
<dbReference type="Pfam" id="PF04871">
    <property type="entry name" value="Uso1_p115_C"/>
    <property type="match status" value="1"/>
</dbReference>
<dbReference type="GO" id="GO:0048211">
    <property type="term" value="P:Golgi vesicle docking"/>
    <property type="evidence" value="ECO:0007669"/>
    <property type="project" value="TreeGrafter"/>
</dbReference>
<evidence type="ECO:0000256" key="2">
    <source>
        <dbReference type="ARBA" id="ARBA00023034"/>
    </source>
</evidence>
<dbReference type="GO" id="GO:0000139">
    <property type="term" value="C:Golgi membrane"/>
    <property type="evidence" value="ECO:0007669"/>
    <property type="project" value="InterPro"/>
</dbReference>
<dbReference type="Gene3D" id="1.25.10.10">
    <property type="entry name" value="Leucine-rich Repeat Variant"/>
    <property type="match status" value="2"/>
</dbReference>
<dbReference type="SUPFAM" id="SSF48371">
    <property type="entry name" value="ARM repeat"/>
    <property type="match status" value="1"/>
</dbReference>
<reference evidence="7 8" key="1">
    <citation type="submission" date="2019-02" db="EMBL/GenBank/DDBJ databases">
        <title>Genome sequencing of the rare red list fungi Bondarzewia mesenterica.</title>
        <authorList>
            <person name="Buettner E."/>
            <person name="Kellner H."/>
        </authorList>
    </citation>
    <scope>NUCLEOTIDE SEQUENCE [LARGE SCALE GENOMIC DNA]</scope>
    <source>
        <strain evidence="7 8">DSM 108281</strain>
    </source>
</reference>
<dbReference type="InterPro" id="IPR006955">
    <property type="entry name" value="Uso1_p115_C"/>
</dbReference>
<dbReference type="AlphaFoldDB" id="A0A4S4LVI5"/>
<dbReference type="GO" id="GO:0006888">
    <property type="term" value="P:endoplasmic reticulum to Golgi vesicle-mediated transport"/>
    <property type="evidence" value="ECO:0007669"/>
    <property type="project" value="TreeGrafter"/>
</dbReference>
<keyword evidence="8" id="KW-1185">Reference proteome</keyword>
<feature type="domain" description="Vesicle tethering protein Uso1/P115-like head" evidence="5">
    <location>
        <begin position="566"/>
        <end position="754"/>
    </location>
</feature>
<feature type="domain" description="Uso1/p115-like vesicle tethering protein C-terminal" evidence="6">
    <location>
        <begin position="773"/>
        <end position="887"/>
    </location>
</feature>
<dbReference type="EMBL" id="SGPL01000152">
    <property type="protein sequence ID" value="THH16564.1"/>
    <property type="molecule type" value="Genomic_DNA"/>
</dbReference>
<evidence type="ECO:0000313" key="8">
    <source>
        <dbReference type="Proteomes" id="UP000310158"/>
    </source>
</evidence>
<protein>
    <recommendedName>
        <fullName evidence="9">Vesicle tethering protein Uso1/P115-like head domain-containing protein</fullName>
    </recommendedName>
</protein>
<feature type="region of interest" description="Disordered" evidence="4">
    <location>
        <begin position="850"/>
        <end position="887"/>
    </location>
</feature>
<comment type="caution">
    <text evidence="7">The sequence shown here is derived from an EMBL/GenBank/DDBJ whole genome shotgun (WGS) entry which is preliminary data.</text>
</comment>
<sequence>MPQTPAETIGRLSDRLSPSTLLADRRAAVLSLKGLVRDHKQIVGEQALSGLLEIIQNDAEIDRDIGRAALETTNMLCESLDTVRDQRDTGLANSDRILKGLLRSVWLLRAVDNPSAQPATANPGVLLKCPSGSVSRSSFTGRIKGDDEASGIAVMLSCWPVPHESQCVRAFCLFLKTALHPQYYRDDSESLGERFYTLSDEKIKSKSTELIILLGGLSIPVKSVVLIAAMIRQSTEIQKILAFEGVFEKLFNIITQEGGLDGGMFVEDILKIVDTLLRYNTSNQSYFRETSLPLLLCSLLYFDPNIQLHEPVPQEFALQFWSPDKTNCVLLVLEIIGLLLGAKGTGLKEGSAFMRLLIEMALASNAPTKLKVRCLTLLPESAVPILPDLILTPYVPVPETNGEEWDRLEAATGIDALLELIMHGEYNGMDAGRRKKDGLDLRAAAVGVFENFLRDDHVKEAIVAGMLPPQDAGPSARSPMTPLLFGLILPPRSPPDRVNIVSFQFATVLFAHLVRHAPHCKSLARSIIPPTLSSMPEPGVSATGGNFFVPADGAPTAQGQPEPEPEEPDEEPQTLLQLLTEHLSLSFLSRSRAGLSDQEQREWDRIIVSYLSLFGQWLWEDPKAVREFLEAGGLGMLVEQVNQPSAVDFVVPGLCAFLLGLCYEFSREPGEITRETIFPIIKRLGVDVLVGRINRVREDERIKVVGPELWVLPCPTPKGLNPTFKPMEEGEAEIWFDWAFVDFWKSNYYTVQRGLVADPASASSSTAQSGEESVLVASLRDVIAKQAAEIDALKDKLSELSASTTTANTSFNEERAALQDQVASLSAELVTERAKQAEAEKEQEDLLVLLDELSTKRTRDKGRMRDAGIEVSEDEGDDDNDEGDDDE</sequence>
<dbReference type="GO" id="GO:0006886">
    <property type="term" value="P:intracellular protein transport"/>
    <property type="evidence" value="ECO:0007669"/>
    <property type="project" value="InterPro"/>
</dbReference>
<evidence type="ECO:0000259" key="6">
    <source>
        <dbReference type="Pfam" id="PF04871"/>
    </source>
</evidence>
<keyword evidence="2" id="KW-0333">Golgi apparatus</keyword>
<dbReference type="GO" id="GO:0048280">
    <property type="term" value="P:vesicle fusion with Golgi apparatus"/>
    <property type="evidence" value="ECO:0007669"/>
    <property type="project" value="InterPro"/>
</dbReference>
<dbReference type="Pfam" id="PF04869">
    <property type="entry name" value="Uso1_p115_head"/>
    <property type="match status" value="1"/>
</dbReference>
<dbReference type="InterPro" id="IPR024095">
    <property type="entry name" value="Vesicle_P115"/>
</dbReference>
<evidence type="ECO:0000256" key="1">
    <source>
        <dbReference type="ARBA" id="ARBA00004555"/>
    </source>
</evidence>
<dbReference type="Proteomes" id="UP000310158">
    <property type="component" value="Unassembled WGS sequence"/>
</dbReference>
<feature type="compositionally biased region" description="Acidic residues" evidence="4">
    <location>
        <begin position="563"/>
        <end position="572"/>
    </location>
</feature>
<dbReference type="InterPro" id="IPR006953">
    <property type="entry name" value="Vesicle_Uso1_P115_head"/>
</dbReference>
<evidence type="ECO:0000256" key="4">
    <source>
        <dbReference type="SAM" id="MobiDB-lite"/>
    </source>
</evidence>
<comment type="subcellular location">
    <subcellularLocation>
        <location evidence="1">Golgi apparatus</location>
    </subcellularLocation>
</comment>
<keyword evidence="3" id="KW-0175">Coiled coil</keyword>
<evidence type="ECO:0008006" key="9">
    <source>
        <dbReference type="Google" id="ProtNLM"/>
    </source>
</evidence>
<dbReference type="PANTHER" id="PTHR10013">
    <property type="entry name" value="GENERAL VESICULAR TRANSPORT FACTOR P115"/>
    <property type="match status" value="1"/>
</dbReference>
<feature type="region of interest" description="Disordered" evidence="4">
    <location>
        <begin position="551"/>
        <end position="572"/>
    </location>
</feature>
<dbReference type="PANTHER" id="PTHR10013:SF0">
    <property type="entry name" value="GENERAL VESICULAR TRANSPORT FACTOR P115"/>
    <property type="match status" value="1"/>
</dbReference>
<proteinExistence type="predicted"/>
<dbReference type="GO" id="GO:0012507">
    <property type="term" value="C:ER to Golgi transport vesicle membrane"/>
    <property type="evidence" value="ECO:0007669"/>
    <property type="project" value="TreeGrafter"/>
</dbReference>
<dbReference type="GO" id="GO:0005783">
    <property type="term" value="C:endoplasmic reticulum"/>
    <property type="evidence" value="ECO:0007669"/>
    <property type="project" value="TreeGrafter"/>
</dbReference>
<accession>A0A4S4LVI5</accession>
<dbReference type="InterPro" id="IPR016024">
    <property type="entry name" value="ARM-type_fold"/>
</dbReference>
<feature type="compositionally biased region" description="Basic and acidic residues" evidence="4">
    <location>
        <begin position="853"/>
        <end position="868"/>
    </location>
</feature>
<feature type="compositionally biased region" description="Acidic residues" evidence="4">
    <location>
        <begin position="871"/>
        <end position="887"/>
    </location>
</feature>
<name>A0A4S4LVI5_9AGAM</name>
<dbReference type="InterPro" id="IPR011989">
    <property type="entry name" value="ARM-like"/>
</dbReference>
<evidence type="ECO:0000313" key="7">
    <source>
        <dbReference type="EMBL" id="THH16564.1"/>
    </source>
</evidence>
<organism evidence="7 8">
    <name type="scientific">Bondarzewia mesenterica</name>
    <dbReference type="NCBI Taxonomy" id="1095465"/>
    <lineage>
        <taxon>Eukaryota</taxon>
        <taxon>Fungi</taxon>
        <taxon>Dikarya</taxon>
        <taxon>Basidiomycota</taxon>
        <taxon>Agaricomycotina</taxon>
        <taxon>Agaricomycetes</taxon>
        <taxon>Russulales</taxon>
        <taxon>Bondarzewiaceae</taxon>
        <taxon>Bondarzewia</taxon>
    </lineage>
</organism>
<dbReference type="GO" id="GO:0005795">
    <property type="term" value="C:Golgi stack"/>
    <property type="evidence" value="ECO:0007669"/>
    <property type="project" value="TreeGrafter"/>
</dbReference>
<evidence type="ECO:0000259" key="5">
    <source>
        <dbReference type="Pfam" id="PF04869"/>
    </source>
</evidence>
<evidence type="ECO:0000256" key="3">
    <source>
        <dbReference type="ARBA" id="ARBA00023054"/>
    </source>
</evidence>
<gene>
    <name evidence="7" type="ORF">EW146_g4110</name>
</gene>